<proteinExistence type="inferred from homology"/>
<reference evidence="6" key="1">
    <citation type="journal article" date="2019" name="Int. J. Syst. Evol. Microbiol.">
        <title>The Global Catalogue of Microorganisms (GCM) 10K type strain sequencing project: providing services to taxonomists for standard genome sequencing and annotation.</title>
        <authorList>
            <consortium name="The Broad Institute Genomics Platform"/>
            <consortium name="The Broad Institute Genome Sequencing Center for Infectious Disease"/>
            <person name="Wu L."/>
            <person name="Ma J."/>
        </authorList>
    </citation>
    <scope>NUCLEOTIDE SEQUENCE [LARGE SCALE GENOMIC DNA]</scope>
    <source>
        <strain evidence="6">JCM 17498</strain>
    </source>
</reference>
<dbReference type="Gene3D" id="3.30.300.30">
    <property type="match status" value="1"/>
</dbReference>
<dbReference type="Proteomes" id="UP001500523">
    <property type="component" value="Unassembled WGS sequence"/>
</dbReference>
<dbReference type="PROSITE" id="PS00455">
    <property type="entry name" value="AMP_BINDING"/>
    <property type="match status" value="1"/>
</dbReference>
<organism evidence="5 6">
    <name type="scientific">Sphingomonas cynarae</name>
    <dbReference type="NCBI Taxonomy" id="930197"/>
    <lineage>
        <taxon>Bacteria</taxon>
        <taxon>Pseudomonadati</taxon>
        <taxon>Pseudomonadota</taxon>
        <taxon>Alphaproteobacteria</taxon>
        <taxon>Sphingomonadales</taxon>
        <taxon>Sphingomonadaceae</taxon>
        <taxon>Sphingomonas</taxon>
    </lineage>
</organism>
<dbReference type="InterPro" id="IPR000873">
    <property type="entry name" value="AMP-dep_synth/lig_dom"/>
</dbReference>
<dbReference type="Pfam" id="PF00501">
    <property type="entry name" value="AMP-binding"/>
    <property type="match status" value="1"/>
</dbReference>
<keyword evidence="6" id="KW-1185">Reference proteome</keyword>
<accession>A0ABP7CY88</accession>
<gene>
    <name evidence="5" type="ORF">GCM10022268_04650</name>
</gene>
<dbReference type="EMBL" id="BAABBF010000001">
    <property type="protein sequence ID" value="GAA3697246.1"/>
    <property type="molecule type" value="Genomic_DNA"/>
</dbReference>
<dbReference type="InterPro" id="IPR045851">
    <property type="entry name" value="AMP-bd_C_sf"/>
</dbReference>
<sequence length="547" mass="58565">MTDLSYAAGPSSGTIPDGTIAMWLDAAAVQAPDGPAIVVPWQDVRWTWGELRDRVEAVAKGLMALGLQTGDRVGICAPNCIEWVLVQLATARLGLVLVSINPAYRSHELGHALRLSGIRVLVTASRFKTTDYVGMLAELMPATAGSTPPPLFDMALPDLRHVIEIGGSPVAARIGFDAMVAAGHDMVLPPSPRDTNAPINIQFTSGTTGAPKGATLSHRNLLHNAVSAGAGMMLTDRDVLCIPVPLYHCFGMVLGVLVCLVTRATMVFPGPAFDPATVLGVVERERCTALHGVPTMFLAMLDHPDFARFDLSSLRTGIAAGAPCAPPMMRRMIADMHLGDITIGYGMTETSPLSTQTLATADIETRTETVGQMLPHFEGRVIDDAGAIVPLGDVGEYCSRGPGVMLGYWNQPDATAAAIRDGWMHSGDLATMDGDGRIRIVGRIKDMIIRGGENVYPAEVEGFLLTHPDIIDAAVFGIPDDRFGEQVCAWLQVRGNIDGEAVRDWCRGKIAHHKIPALIRIVDAFPMTVTGKIQKFVMRDVMVSPDL</sequence>
<dbReference type="SUPFAM" id="SSF56801">
    <property type="entry name" value="Acetyl-CoA synthetase-like"/>
    <property type="match status" value="1"/>
</dbReference>
<dbReference type="Pfam" id="PF13193">
    <property type="entry name" value="AMP-binding_C"/>
    <property type="match status" value="1"/>
</dbReference>
<dbReference type="InterPro" id="IPR042099">
    <property type="entry name" value="ANL_N_sf"/>
</dbReference>
<feature type="domain" description="AMP-binding enzyme C-terminal" evidence="4">
    <location>
        <begin position="459"/>
        <end position="532"/>
    </location>
</feature>
<dbReference type="InterPro" id="IPR020845">
    <property type="entry name" value="AMP-binding_CS"/>
</dbReference>
<protein>
    <submittedName>
        <fullName evidence="5">AMP-binding protein</fullName>
    </submittedName>
</protein>
<dbReference type="RefSeq" id="WP_344691750.1">
    <property type="nucleotide sequence ID" value="NZ_BAABBF010000001.1"/>
</dbReference>
<evidence type="ECO:0000259" key="4">
    <source>
        <dbReference type="Pfam" id="PF13193"/>
    </source>
</evidence>
<dbReference type="Gene3D" id="3.40.50.12780">
    <property type="entry name" value="N-terminal domain of ligase-like"/>
    <property type="match status" value="1"/>
</dbReference>
<evidence type="ECO:0000256" key="2">
    <source>
        <dbReference type="ARBA" id="ARBA00022598"/>
    </source>
</evidence>
<comment type="caution">
    <text evidence="5">The sequence shown here is derived from an EMBL/GenBank/DDBJ whole genome shotgun (WGS) entry which is preliminary data.</text>
</comment>
<evidence type="ECO:0000313" key="6">
    <source>
        <dbReference type="Proteomes" id="UP001500523"/>
    </source>
</evidence>
<feature type="domain" description="AMP-dependent synthetase/ligase" evidence="3">
    <location>
        <begin position="25"/>
        <end position="409"/>
    </location>
</feature>
<evidence type="ECO:0000313" key="5">
    <source>
        <dbReference type="EMBL" id="GAA3697246.1"/>
    </source>
</evidence>
<dbReference type="InterPro" id="IPR025110">
    <property type="entry name" value="AMP-bd_C"/>
</dbReference>
<evidence type="ECO:0000259" key="3">
    <source>
        <dbReference type="Pfam" id="PF00501"/>
    </source>
</evidence>
<dbReference type="PANTHER" id="PTHR43201:SF5">
    <property type="entry name" value="MEDIUM-CHAIN ACYL-COA LIGASE ACSF2, MITOCHONDRIAL"/>
    <property type="match status" value="1"/>
</dbReference>
<dbReference type="CDD" id="cd05917">
    <property type="entry name" value="FACL_like_2"/>
    <property type="match status" value="1"/>
</dbReference>
<evidence type="ECO:0000256" key="1">
    <source>
        <dbReference type="ARBA" id="ARBA00006432"/>
    </source>
</evidence>
<comment type="similarity">
    <text evidence="1">Belongs to the ATP-dependent AMP-binding enzyme family.</text>
</comment>
<keyword evidence="2" id="KW-0436">Ligase</keyword>
<dbReference type="PANTHER" id="PTHR43201">
    <property type="entry name" value="ACYL-COA SYNTHETASE"/>
    <property type="match status" value="1"/>
</dbReference>
<name>A0ABP7CY88_9SPHN</name>